<name>A0ABT4KNS0_9HYPH</name>
<dbReference type="Proteomes" id="UP001079430">
    <property type="component" value="Unassembled WGS sequence"/>
</dbReference>
<dbReference type="EMBL" id="JAPVOI010000005">
    <property type="protein sequence ID" value="MCZ4093617.1"/>
    <property type="molecule type" value="Genomic_DNA"/>
</dbReference>
<reference evidence="1" key="1">
    <citation type="submission" date="2022-10" db="EMBL/GenBank/DDBJ databases">
        <title>Whole genome sequencing of three plant growth promoting bacteria isolated from Vachellia tortilis subsp. raddiana in Morocco.</title>
        <authorList>
            <person name="Hnini M."/>
            <person name="Zouagui R."/>
            <person name="Zouagui H."/>
            <person name="Chemao Elfihri M.-W."/>
            <person name="Ibrahimi A."/>
            <person name="Sbabou L."/>
            <person name="Aurag J."/>
        </authorList>
    </citation>
    <scope>NUCLEOTIDE SEQUENCE</scope>
    <source>
        <strain evidence="1">LMR678</strain>
    </source>
</reference>
<gene>
    <name evidence="1" type="ORF">O3W52_27795</name>
</gene>
<proteinExistence type="predicted"/>
<sequence>MFAVMAQGSSSCELCQIIEKFCFDSHPLRMEIAASELSPGFEGSLARLTEVMPHFGKTPDVVKSALMNHLDFEERAIPGVLQELSSRRLASFP</sequence>
<dbReference type="RefSeq" id="WP_269285626.1">
    <property type="nucleotide sequence ID" value="NZ_JAPVOI010000005.1"/>
</dbReference>
<keyword evidence="2" id="KW-1185">Reference proteome</keyword>
<evidence type="ECO:0000313" key="2">
    <source>
        <dbReference type="Proteomes" id="UP001079430"/>
    </source>
</evidence>
<evidence type="ECO:0000313" key="1">
    <source>
        <dbReference type="EMBL" id="MCZ4093617.1"/>
    </source>
</evidence>
<organism evidence="1 2">
    <name type="scientific">Sinorhizobium psoraleae</name>
    <dbReference type="NCBI Taxonomy" id="520838"/>
    <lineage>
        <taxon>Bacteria</taxon>
        <taxon>Pseudomonadati</taxon>
        <taxon>Pseudomonadota</taxon>
        <taxon>Alphaproteobacteria</taxon>
        <taxon>Hyphomicrobiales</taxon>
        <taxon>Rhizobiaceae</taxon>
        <taxon>Sinorhizobium/Ensifer group</taxon>
        <taxon>Sinorhizobium</taxon>
    </lineage>
</organism>
<comment type="caution">
    <text evidence="1">The sequence shown here is derived from an EMBL/GenBank/DDBJ whole genome shotgun (WGS) entry which is preliminary data.</text>
</comment>
<accession>A0ABT4KNS0</accession>
<protein>
    <submittedName>
        <fullName evidence="1">Uncharacterized protein</fullName>
    </submittedName>
</protein>